<evidence type="ECO:0000313" key="7">
    <source>
        <dbReference type="RefSeq" id="XP_035301939.1"/>
    </source>
</evidence>
<dbReference type="SUPFAM" id="SSF56496">
    <property type="entry name" value="Fibrinogen C-terminal domain-like"/>
    <property type="match status" value="1"/>
</dbReference>
<reference evidence="6" key="2">
    <citation type="journal article" date="2020" name="Biotechnol. Bioeng.">
        <title>Chromosome-scale scaffolds for the Chinese hamster reference genome assembly to facilitate the study of the CHO epigenome.</title>
        <authorList>
            <person name="Hilliard W."/>
            <person name="MacDonald M."/>
            <person name="Lee K.H."/>
        </authorList>
    </citation>
    <scope>NUCLEOTIDE SEQUENCE [LARGE SCALE GENOMIC DNA]</scope>
    <source>
        <strain evidence="6">17A/GY</strain>
    </source>
</reference>
<dbReference type="Pfam" id="PF01391">
    <property type="entry name" value="Collagen"/>
    <property type="match status" value="1"/>
</dbReference>
<dbReference type="SMART" id="SM00186">
    <property type="entry name" value="FBG"/>
    <property type="match status" value="1"/>
</dbReference>
<dbReference type="RefSeq" id="XP_035301939.1">
    <property type="nucleotide sequence ID" value="XM_035446048.1"/>
</dbReference>
<dbReference type="OrthoDB" id="7735550at2759"/>
<feature type="domain" description="Fibrinogen C-terminal" evidence="5">
    <location>
        <begin position="117"/>
        <end position="342"/>
    </location>
</feature>
<dbReference type="Proteomes" id="UP001108280">
    <property type="component" value="Chromosome 6"/>
</dbReference>
<protein>
    <submittedName>
        <fullName evidence="7">Ficolin-1 isoform X2</fullName>
    </submittedName>
</protein>
<dbReference type="FunFam" id="3.90.215.10:FF:000001">
    <property type="entry name" value="Tenascin isoform 1"/>
    <property type="match status" value="1"/>
</dbReference>
<dbReference type="InterPro" id="IPR050373">
    <property type="entry name" value="Fibrinogen_C-term_domain"/>
</dbReference>
<keyword evidence="2" id="KW-1015">Disulfide bond</keyword>
<dbReference type="InterPro" id="IPR002181">
    <property type="entry name" value="Fibrinogen_a/b/g_C_dom"/>
</dbReference>
<evidence type="ECO:0000256" key="4">
    <source>
        <dbReference type="SAM" id="SignalP"/>
    </source>
</evidence>
<feature type="compositionally biased region" description="Basic and acidic residues" evidence="3">
    <location>
        <begin position="58"/>
        <end position="70"/>
    </location>
</feature>
<dbReference type="CDD" id="cd00087">
    <property type="entry name" value="FReD"/>
    <property type="match status" value="1"/>
</dbReference>
<dbReference type="KEGG" id="cge:100760658"/>
<dbReference type="GO" id="GO:0005615">
    <property type="term" value="C:extracellular space"/>
    <property type="evidence" value="ECO:0007669"/>
    <property type="project" value="TreeGrafter"/>
</dbReference>
<comment type="similarity">
    <text evidence="1">Belongs to the ficolin lectin family.</text>
</comment>
<organism evidence="6 7">
    <name type="scientific">Cricetulus griseus</name>
    <name type="common">Chinese hamster</name>
    <name type="synonym">Cricetulus barabensis griseus</name>
    <dbReference type="NCBI Taxonomy" id="10029"/>
    <lineage>
        <taxon>Eukaryota</taxon>
        <taxon>Metazoa</taxon>
        <taxon>Chordata</taxon>
        <taxon>Craniata</taxon>
        <taxon>Vertebrata</taxon>
        <taxon>Euteleostomi</taxon>
        <taxon>Mammalia</taxon>
        <taxon>Eutheria</taxon>
        <taxon>Euarchontoglires</taxon>
        <taxon>Glires</taxon>
        <taxon>Rodentia</taxon>
        <taxon>Myomorpha</taxon>
        <taxon>Muroidea</taxon>
        <taxon>Cricetidae</taxon>
        <taxon>Cricetinae</taxon>
        <taxon>Cricetulus</taxon>
    </lineage>
</organism>
<evidence type="ECO:0000313" key="6">
    <source>
        <dbReference type="Proteomes" id="UP001108280"/>
    </source>
</evidence>
<name>A0A9J7GY44_CRIGR</name>
<evidence type="ECO:0000256" key="2">
    <source>
        <dbReference type="ARBA" id="ARBA00023157"/>
    </source>
</evidence>
<dbReference type="PANTHER" id="PTHR19143">
    <property type="entry name" value="FIBRINOGEN/TENASCIN/ANGIOPOEITIN"/>
    <property type="match status" value="1"/>
</dbReference>
<evidence type="ECO:0000256" key="1">
    <source>
        <dbReference type="ARBA" id="ARBA00008530"/>
    </source>
</evidence>
<feature type="region of interest" description="Disordered" evidence="3">
    <location>
        <begin position="47"/>
        <end position="110"/>
    </location>
</feature>
<dbReference type="GeneID" id="100760658"/>
<dbReference type="GO" id="GO:0003823">
    <property type="term" value="F:antigen binding"/>
    <property type="evidence" value="ECO:0007669"/>
    <property type="project" value="TreeGrafter"/>
</dbReference>
<proteinExistence type="inferred from homology"/>
<sequence>MGWPTLWTLSTLFCLGPSQALGLEGGACPDVKIVGLGAQDKLAVIQSCPGFPGPPGPKGDRGSPAEKGERGFQGSPGKMGPAGSKGEPGTMGPPGAKGEKGETGAAPSLGEKELGDTLCQRGPWSCKDMLTRGTFLTGWYTIYLPDCRPLTVLCDMDVDGGGWTAALPTSLVFQRRVGGSINFFRDWDSYKRGFGNLGTEFWLGNDYLHLLTANGNQELRVDLQDFQGETSYAKYSSFRVSGEQEKYKLTLGEFLGGTAGDSLTGHSNRSFTTHDQDNDTNSQNNCAILFHGAWWYHSCHQSNLNRRYLRGSHDSYADGINWLTGRGHRYSYKVAEMKIRAA</sequence>
<dbReference type="NCBIfam" id="NF040941">
    <property type="entry name" value="GGGWT_bact"/>
    <property type="match status" value="1"/>
</dbReference>
<keyword evidence="6" id="KW-1185">Reference proteome</keyword>
<evidence type="ECO:0000259" key="5">
    <source>
        <dbReference type="PROSITE" id="PS51406"/>
    </source>
</evidence>
<dbReference type="PROSITE" id="PS51406">
    <property type="entry name" value="FIBRINOGEN_C_2"/>
    <property type="match status" value="1"/>
</dbReference>
<gene>
    <name evidence="7" type="primary">LOC100760658</name>
</gene>
<reference evidence="7" key="3">
    <citation type="submission" date="2025-08" db="UniProtKB">
        <authorList>
            <consortium name="RefSeq"/>
        </authorList>
    </citation>
    <scope>IDENTIFICATION</scope>
    <source>
        <strain evidence="7">17A/GY</strain>
        <tissue evidence="7">Liver</tissue>
    </source>
</reference>
<dbReference type="InterPro" id="IPR008160">
    <property type="entry name" value="Collagen"/>
</dbReference>
<dbReference type="Gene3D" id="3.90.215.10">
    <property type="entry name" value="Gamma Fibrinogen, chain A, domain 1"/>
    <property type="match status" value="1"/>
</dbReference>
<keyword evidence="4" id="KW-0732">Signal</keyword>
<dbReference type="GO" id="GO:0005102">
    <property type="term" value="F:signaling receptor binding"/>
    <property type="evidence" value="ECO:0007669"/>
    <property type="project" value="TreeGrafter"/>
</dbReference>
<evidence type="ECO:0000256" key="3">
    <source>
        <dbReference type="SAM" id="MobiDB-lite"/>
    </source>
</evidence>
<reference evidence="6" key="1">
    <citation type="journal article" date="2018" name="Biotechnol. Bioeng.">
        <title>A reference genome of the Chinese hamster based on a hybrid assembly strategy.</title>
        <authorList>
            <person name="Rupp O."/>
            <person name="MacDonald M.L."/>
            <person name="Li S."/>
            <person name="Dhiman H."/>
            <person name="Polson S."/>
            <person name="Griep S."/>
            <person name="Heffner K."/>
            <person name="Hernandez I."/>
            <person name="Brinkrolf K."/>
            <person name="Jadhav V."/>
            <person name="Samoudi M."/>
            <person name="Hao H."/>
            <person name="Kingham B."/>
            <person name="Goesmann A."/>
            <person name="Betenbaugh M.J."/>
            <person name="Lewis N.E."/>
            <person name="Borth N."/>
            <person name="Lee K.H."/>
        </authorList>
    </citation>
    <scope>NUCLEOTIDE SEQUENCE [LARGE SCALE GENOMIC DNA]</scope>
    <source>
        <strain evidence="6">17A/GY</strain>
    </source>
</reference>
<feature type="signal peptide" evidence="4">
    <location>
        <begin position="1"/>
        <end position="22"/>
    </location>
</feature>
<dbReference type="GO" id="GO:0097367">
    <property type="term" value="F:carbohydrate derivative binding"/>
    <property type="evidence" value="ECO:0007669"/>
    <property type="project" value="TreeGrafter"/>
</dbReference>
<dbReference type="InterPro" id="IPR014716">
    <property type="entry name" value="Fibrinogen_a/b/g_C_1"/>
</dbReference>
<accession>A0A9J7GY44</accession>
<dbReference type="PANTHER" id="PTHR19143:SF337">
    <property type="entry name" value="FICOLIN-1"/>
    <property type="match status" value="1"/>
</dbReference>
<dbReference type="GO" id="GO:0001867">
    <property type="term" value="P:complement activation, lectin pathway"/>
    <property type="evidence" value="ECO:0007669"/>
    <property type="project" value="TreeGrafter"/>
</dbReference>
<dbReference type="Pfam" id="PF00147">
    <property type="entry name" value="Fibrinogen_C"/>
    <property type="match status" value="1"/>
</dbReference>
<feature type="chain" id="PRO_5039938060" evidence="4">
    <location>
        <begin position="23"/>
        <end position="342"/>
    </location>
</feature>
<dbReference type="AlphaFoldDB" id="A0A9J7GY44"/>
<dbReference type="InterPro" id="IPR036056">
    <property type="entry name" value="Fibrinogen-like_C"/>
</dbReference>